<comment type="caution">
    <text evidence="3">The sequence shown here is derived from an EMBL/GenBank/DDBJ whole genome shotgun (WGS) entry which is preliminary data.</text>
</comment>
<dbReference type="RefSeq" id="WP_087375569.1">
    <property type="nucleotide sequence ID" value="NZ_NFIJ01000016.1"/>
</dbReference>
<evidence type="ECO:0000256" key="1">
    <source>
        <dbReference type="SAM" id="MobiDB-lite"/>
    </source>
</evidence>
<protein>
    <submittedName>
        <fullName evidence="3">Uncharacterized protein</fullName>
    </submittedName>
</protein>
<dbReference type="EMBL" id="NFIJ01000016">
    <property type="protein sequence ID" value="OUO04085.1"/>
    <property type="molecule type" value="Genomic_DNA"/>
</dbReference>
<feature type="compositionally biased region" description="Basic and acidic residues" evidence="1">
    <location>
        <begin position="110"/>
        <end position="123"/>
    </location>
</feature>
<reference evidence="4" key="1">
    <citation type="submission" date="2017-04" db="EMBL/GenBank/DDBJ databases">
        <title>Function of individual gut microbiota members based on whole genome sequencing of pure cultures obtained from chicken caecum.</title>
        <authorList>
            <person name="Medvecky M."/>
            <person name="Cejkova D."/>
            <person name="Polansky O."/>
            <person name="Karasova D."/>
            <person name="Kubasova T."/>
            <person name="Cizek A."/>
            <person name="Rychlik I."/>
        </authorList>
    </citation>
    <scope>NUCLEOTIDE SEQUENCE [LARGE SCALE GENOMIC DNA]</scope>
    <source>
        <strain evidence="4">An42</strain>
    </source>
</reference>
<feature type="compositionally biased region" description="Basic and acidic residues" evidence="1">
    <location>
        <begin position="86"/>
        <end position="102"/>
    </location>
</feature>
<gene>
    <name evidence="3" type="ORF">B5F96_13570</name>
</gene>
<accession>A0A9Q5X7C5</accession>
<proteinExistence type="predicted"/>
<keyword evidence="2" id="KW-0812">Transmembrane</keyword>
<evidence type="ECO:0000313" key="4">
    <source>
        <dbReference type="Proteomes" id="UP000195975"/>
    </source>
</evidence>
<evidence type="ECO:0000313" key="3">
    <source>
        <dbReference type="EMBL" id="OUO04085.1"/>
    </source>
</evidence>
<evidence type="ECO:0000256" key="2">
    <source>
        <dbReference type="SAM" id="Phobius"/>
    </source>
</evidence>
<dbReference type="Proteomes" id="UP000195975">
    <property type="component" value="Unassembled WGS sequence"/>
</dbReference>
<feature type="transmembrane region" description="Helical" evidence="2">
    <location>
        <begin position="130"/>
        <end position="147"/>
    </location>
</feature>
<organism evidence="3 4">
    <name type="scientific">Parabacteroides johnsonii</name>
    <dbReference type="NCBI Taxonomy" id="387661"/>
    <lineage>
        <taxon>Bacteria</taxon>
        <taxon>Pseudomonadati</taxon>
        <taxon>Bacteroidota</taxon>
        <taxon>Bacteroidia</taxon>
        <taxon>Bacteroidales</taxon>
        <taxon>Tannerellaceae</taxon>
        <taxon>Parabacteroides</taxon>
    </lineage>
</organism>
<name>A0A9Q5X7C5_9BACT</name>
<feature type="region of interest" description="Disordered" evidence="1">
    <location>
        <begin position="73"/>
        <end position="126"/>
    </location>
</feature>
<dbReference type="AlphaFoldDB" id="A0A9Q5X7C5"/>
<keyword evidence="2" id="KW-1133">Transmembrane helix</keyword>
<sequence length="153" mass="17503">MKKNKGCRFTIGCLLIGQIVFQPACSVRKQREKSVWRQEETYRLQTDSLFSGGKRRRESKSIRQWEMICLSPPDSTGRQHVSAVVRSRDTRSSRSFSEDSLRRNVTGTVRQKEDNRSRDKAEKQQTPTALWKWAAGVIAVVGGIAGLRRIGRH</sequence>
<keyword evidence="2" id="KW-0472">Membrane</keyword>